<dbReference type="PANTHER" id="PTHR43861:SF6">
    <property type="entry name" value="METHYLTRANSFERASE TYPE 11"/>
    <property type="match status" value="1"/>
</dbReference>
<comment type="caution">
    <text evidence="3">The sequence shown here is derived from an EMBL/GenBank/DDBJ whole genome shotgun (WGS) entry which is preliminary data.</text>
</comment>
<dbReference type="Gene3D" id="3.40.50.150">
    <property type="entry name" value="Vaccinia Virus protein VP39"/>
    <property type="match status" value="1"/>
</dbReference>
<dbReference type="GO" id="GO:0032259">
    <property type="term" value="P:methylation"/>
    <property type="evidence" value="ECO:0007669"/>
    <property type="project" value="UniProtKB-KW"/>
</dbReference>
<feature type="coiled-coil region" evidence="1">
    <location>
        <begin position="260"/>
        <end position="298"/>
    </location>
</feature>
<dbReference type="SUPFAM" id="SSF53335">
    <property type="entry name" value="S-adenosyl-L-methionine-dependent methyltransferases"/>
    <property type="match status" value="1"/>
</dbReference>
<keyword evidence="1" id="KW-0175">Coiled coil</keyword>
<name>A0A0U9H9H3_9BACI</name>
<gene>
    <name evidence="3" type="ORF">OPHB3_0700</name>
</gene>
<evidence type="ECO:0000313" key="3">
    <source>
        <dbReference type="EMBL" id="GAQ16776.1"/>
    </source>
</evidence>
<dbReference type="CDD" id="cd02440">
    <property type="entry name" value="AdoMet_MTases"/>
    <property type="match status" value="1"/>
</dbReference>
<accession>A0A0U9H9H3</accession>
<reference evidence="4" key="1">
    <citation type="submission" date="2015-07" db="EMBL/GenBank/DDBJ databases">
        <title>Draft Genome Sequence of Oceanobacillus picturae Heshi-B3 that Was Isolated from Fermented Rice Bran with Aging Salted Mackerel, Which Was Named Heshiko as Traditional Fermented Seafood in Japan.</title>
        <authorList>
            <person name="Akuzawa S."/>
            <person name="Nakagawa J."/>
            <person name="Kanekatsu T."/>
            <person name="Kanesaki Y."/>
            <person name="Suzuki T."/>
        </authorList>
    </citation>
    <scope>NUCLEOTIDE SEQUENCE [LARGE SCALE GENOMIC DNA]</scope>
    <source>
        <strain evidence="4">Heshi-B3</strain>
    </source>
</reference>
<dbReference type="EMBL" id="BBXV01000010">
    <property type="protein sequence ID" value="GAQ16776.1"/>
    <property type="molecule type" value="Genomic_DNA"/>
</dbReference>
<dbReference type="Proteomes" id="UP000052946">
    <property type="component" value="Unassembled WGS sequence"/>
</dbReference>
<sequence length="374" mass="43081">MSEEVLEVRKPLDRVTEAYFDEMGTEFGNQTRNRIHWVCEKAEGENILDVGCSQGITSILLGREGKSVLGIDLLKESIVFAEEALQNESELTKKYVGFKNANFIEESFDGIIFDSIIFGEVLEHITDPKRFIKKAGKLISENGNIIVTVPFGINDYFDHKKTYYLNDLLNLQVEDLVMTDIKFFGKWVGAVYHKGKSNKSLLDQDMLKALEANFYQVERSIMDNILNNNNKSESERGITQKNGRNASDQGNLPLNNLIDEEGYKKEVNKLKENENRLKEKIKKLEKQNKNKLSAAEKKFILEKRKKVQSDKLLLDAYNKEERLLKTHSSLLKRYEALKTSKLGNLTINYWKWRRKYFGGKTSGSKINRSATRNN</sequence>
<evidence type="ECO:0000313" key="4">
    <source>
        <dbReference type="Proteomes" id="UP000052946"/>
    </source>
</evidence>
<reference evidence="3 4" key="2">
    <citation type="journal article" date="2016" name="Genome Announc.">
        <title>Draft Genome Sequence of Oceanobacillus picturae Heshi-B3, Isolated from Fermented Rice Bran in a Traditional Japanese Seafood Dish.</title>
        <authorList>
            <person name="Akuzawa S."/>
            <person name="Nagaoka J."/>
            <person name="Kanekatsu M."/>
            <person name="Kanesaki Y."/>
            <person name="Suzuki T."/>
        </authorList>
    </citation>
    <scope>NUCLEOTIDE SEQUENCE [LARGE SCALE GENOMIC DNA]</scope>
    <source>
        <strain evidence="3 4">Heshi-B3</strain>
    </source>
</reference>
<dbReference type="GO" id="GO:0008168">
    <property type="term" value="F:methyltransferase activity"/>
    <property type="evidence" value="ECO:0007669"/>
    <property type="project" value="UniProtKB-KW"/>
</dbReference>
<feature type="compositionally biased region" description="Polar residues" evidence="2">
    <location>
        <begin position="239"/>
        <end position="254"/>
    </location>
</feature>
<evidence type="ECO:0000256" key="1">
    <source>
        <dbReference type="SAM" id="Coils"/>
    </source>
</evidence>
<dbReference type="PANTHER" id="PTHR43861">
    <property type="entry name" value="TRANS-ACONITATE 2-METHYLTRANSFERASE-RELATED"/>
    <property type="match status" value="1"/>
</dbReference>
<dbReference type="Pfam" id="PF13489">
    <property type="entry name" value="Methyltransf_23"/>
    <property type="match status" value="1"/>
</dbReference>
<feature type="region of interest" description="Disordered" evidence="2">
    <location>
        <begin position="228"/>
        <end position="254"/>
    </location>
</feature>
<dbReference type="AlphaFoldDB" id="A0A0U9H9H3"/>
<dbReference type="InterPro" id="IPR029063">
    <property type="entry name" value="SAM-dependent_MTases_sf"/>
</dbReference>
<keyword evidence="3" id="KW-0808">Transferase</keyword>
<evidence type="ECO:0000256" key="2">
    <source>
        <dbReference type="SAM" id="MobiDB-lite"/>
    </source>
</evidence>
<protein>
    <submittedName>
        <fullName evidence="3">Type 11 methyltransferase</fullName>
    </submittedName>
</protein>
<keyword evidence="3" id="KW-0489">Methyltransferase</keyword>
<organism evidence="3 4">
    <name type="scientific">Oceanobacillus picturae</name>
    <dbReference type="NCBI Taxonomy" id="171693"/>
    <lineage>
        <taxon>Bacteria</taxon>
        <taxon>Bacillati</taxon>
        <taxon>Bacillota</taxon>
        <taxon>Bacilli</taxon>
        <taxon>Bacillales</taxon>
        <taxon>Bacillaceae</taxon>
        <taxon>Oceanobacillus</taxon>
    </lineage>
</organism>
<proteinExistence type="predicted"/>